<keyword evidence="2" id="KW-1003">Cell membrane</keyword>
<feature type="transmembrane region" description="Helical" evidence="6">
    <location>
        <begin position="295"/>
        <end position="321"/>
    </location>
</feature>
<evidence type="ECO:0000256" key="4">
    <source>
        <dbReference type="ARBA" id="ARBA00022989"/>
    </source>
</evidence>
<name>A0A6S6TQJ8_9GAMM</name>
<dbReference type="GO" id="GO:0005886">
    <property type="term" value="C:plasma membrane"/>
    <property type="evidence" value="ECO:0007669"/>
    <property type="project" value="UniProtKB-SubCell"/>
</dbReference>
<evidence type="ECO:0000256" key="1">
    <source>
        <dbReference type="ARBA" id="ARBA00004651"/>
    </source>
</evidence>
<gene>
    <name evidence="7" type="ORF">HELGO_WM44995</name>
</gene>
<feature type="transmembrane region" description="Helical" evidence="6">
    <location>
        <begin position="44"/>
        <end position="66"/>
    </location>
</feature>
<keyword evidence="5 6" id="KW-0472">Membrane</keyword>
<reference evidence="7" key="1">
    <citation type="submission" date="2020-01" db="EMBL/GenBank/DDBJ databases">
        <authorList>
            <person name="Meier V. D."/>
            <person name="Meier V D."/>
        </authorList>
    </citation>
    <scope>NUCLEOTIDE SEQUENCE</scope>
    <source>
        <strain evidence="7">HLG_WM_MAG_07</strain>
    </source>
</reference>
<evidence type="ECO:0000256" key="5">
    <source>
        <dbReference type="ARBA" id="ARBA00023136"/>
    </source>
</evidence>
<feature type="transmembrane region" description="Helical" evidence="6">
    <location>
        <begin position="428"/>
        <end position="449"/>
    </location>
</feature>
<feature type="transmembrane region" description="Helical" evidence="6">
    <location>
        <begin position="12"/>
        <end position="32"/>
    </location>
</feature>
<keyword evidence="4 6" id="KW-1133">Transmembrane helix</keyword>
<keyword evidence="3 6" id="KW-0812">Transmembrane</keyword>
<sequence length="494" mass="55483">MMGLRHYFNATAVRISAILLSALGGLFLFPFILRSLGENDFGIWSIAAAITSYFLLVDFGISLACTRFLSLEPDNPSAWKRIISNSLALAAVVMIVLAFSGLTLLVCIYFFGLFPEHKMLYTVVALVAIESGISMLLRVYQSVLRANVQYLELGYFEILRVILRLSGLSLILYFDGGLLQLVIFSGFANILFFAASFIYVRYRYKQTFFHADLIDIQEIKALFNFGKFAILVQVSELFRYRMDGIFVGIVMGLSAVAHFAILITMIDMAVQILSRFLSYWDTIIIRHVGEKDQEAALACVLKAINIGFAVSGLFILNFLLMGELFLQFWVGEKYQYLIHDLVIMGGIMLVITLQMAMTPYLNANGLQKKDAFYTALDIGLKLALIFPFIQWFEFRGAILATLIPGLLIALLIRLRLVAQTAGAEYLHLLWKTVRTAALLALGIMAMWLLNDGLSELVSNPYLVIFMILMVEGSLLVLGWLFIRRKKSKTANLTA</sequence>
<dbReference type="AlphaFoldDB" id="A0A6S6TQJ8"/>
<feature type="transmembrane region" description="Helical" evidence="6">
    <location>
        <begin position="398"/>
        <end position="416"/>
    </location>
</feature>
<evidence type="ECO:0000256" key="6">
    <source>
        <dbReference type="SAM" id="Phobius"/>
    </source>
</evidence>
<dbReference type="EMBL" id="CACVAY010000088">
    <property type="protein sequence ID" value="CAA6818920.1"/>
    <property type="molecule type" value="Genomic_DNA"/>
</dbReference>
<feature type="transmembrane region" description="Helical" evidence="6">
    <location>
        <begin position="244"/>
        <end position="266"/>
    </location>
</feature>
<evidence type="ECO:0000256" key="2">
    <source>
        <dbReference type="ARBA" id="ARBA00022475"/>
    </source>
</evidence>
<evidence type="ECO:0000256" key="3">
    <source>
        <dbReference type="ARBA" id="ARBA00022692"/>
    </source>
</evidence>
<feature type="transmembrane region" description="Helical" evidence="6">
    <location>
        <begin position="341"/>
        <end position="361"/>
    </location>
</feature>
<organism evidence="7">
    <name type="scientific">uncultured Thiotrichaceae bacterium</name>
    <dbReference type="NCBI Taxonomy" id="298394"/>
    <lineage>
        <taxon>Bacteria</taxon>
        <taxon>Pseudomonadati</taxon>
        <taxon>Pseudomonadota</taxon>
        <taxon>Gammaproteobacteria</taxon>
        <taxon>Thiotrichales</taxon>
        <taxon>Thiotrichaceae</taxon>
        <taxon>environmental samples</taxon>
    </lineage>
</organism>
<dbReference type="InterPro" id="IPR050833">
    <property type="entry name" value="Poly_Biosynth_Transport"/>
</dbReference>
<dbReference type="Pfam" id="PF13440">
    <property type="entry name" value="Polysacc_synt_3"/>
    <property type="match status" value="1"/>
</dbReference>
<feature type="transmembrane region" description="Helical" evidence="6">
    <location>
        <begin position="180"/>
        <end position="200"/>
    </location>
</feature>
<evidence type="ECO:0000313" key="7">
    <source>
        <dbReference type="EMBL" id="CAA6818920.1"/>
    </source>
</evidence>
<proteinExistence type="predicted"/>
<feature type="transmembrane region" description="Helical" evidence="6">
    <location>
        <begin position="87"/>
        <end position="114"/>
    </location>
</feature>
<feature type="transmembrane region" description="Helical" evidence="6">
    <location>
        <begin position="153"/>
        <end position="174"/>
    </location>
</feature>
<dbReference type="PANTHER" id="PTHR30250:SF26">
    <property type="entry name" value="PSMA PROTEIN"/>
    <property type="match status" value="1"/>
</dbReference>
<comment type="subcellular location">
    <subcellularLocation>
        <location evidence="1">Cell membrane</location>
        <topology evidence="1">Multi-pass membrane protein</topology>
    </subcellularLocation>
</comment>
<feature type="transmembrane region" description="Helical" evidence="6">
    <location>
        <begin position="120"/>
        <end position="141"/>
    </location>
</feature>
<feature type="transmembrane region" description="Helical" evidence="6">
    <location>
        <begin position="461"/>
        <end position="482"/>
    </location>
</feature>
<protein>
    <submittedName>
        <fullName evidence="7">Membrane protein involved in the export of O-antigen and teichoic acid</fullName>
    </submittedName>
</protein>
<dbReference type="PANTHER" id="PTHR30250">
    <property type="entry name" value="PST FAMILY PREDICTED COLANIC ACID TRANSPORTER"/>
    <property type="match status" value="1"/>
</dbReference>
<accession>A0A6S6TQJ8</accession>